<reference evidence="2" key="1">
    <citation type="journal article" date="2019" name="bioRxiv">
        <title>The Genome of the Zebra Mussel, Dreissena polymorpha: A Resource for Invasive Species Research.</title>
        <authorList>
            <person name="McCartney M.A."/>
            <person name="Auch B."/>
            <person name="Kono T."/>
            <person name="Mallez S."/>
            <person name="Zhang Y."/>
            <person name="Obille A."/>
            <person name="Becker A."/>
            <person name="Abrahante J.E."/>
            <person name="Garbe J."/>
            <person name="Badalamenti J.P."/>
            <person name="Herman A."/>
            <person name="Mangelson H."/>
            <person name="Liachko I."/>
            <person name="Sullivan S."/>
            <person name="Sone E.D."/>
            <person name="Koren S."/>
            <person name="Silverstein K.A.T."/>
            <person name="Beckman K.B."/>
            <person name="Gohl D.M."/>
        </authorList>
    </citation>
    <scope>NUCLEOTIDE SEQUENCE</scope>
    <source>
        <strain evidence="2">Duluth1</strain>
        <tissue evidence="2">Whole animal</tissue>
    </source>
</reference>
<dbReference type="EMBL" id="JAIWYP010000003">
    <property type="protein sequence ID" value="KAH3858805.1"/>
    <property type="molecule type" value="Genomic_DNA"/>
</dbReference>
<protein>
    <submittedName>
        <fullName evidence="2">Uncharacterized protein</fullName>
    </submittedName>
</protein>
<dbReference type="Proteomes" id="UP000828390">
    <property type="component" value="Unassembled WGS sequence"/>
</dbReference>
<sequence length="398" mass="44208">MRMKFDYQPICSLCLALAVFSVNIQRGTLAADDKNGRRRHRLMFKMLSSSPNGEFKADGNHAASEQEIDFPTQTDESLERKERTITIQGESNGEPPLIGNNNSPLTLAMLEKFKSTWCKTEPFSQLIKEEGALRTEVVRDNGPTCIRGMERMVLGFVVQCSTPVLYVLRYKRQRPYVYKRYGENGPRICSPVLYLLWYPVLYVLRYALLTVVSSALRTVVSSALRTEVSSALRTEVVSDNCPYVYKRYGENGPRICSPVLYLLSSTKGVQASSSAFMAPLAVTGRRLHPRDSSPSALSVLSTAVPGSLYKATPSKFQACFITSPGKKPVLFRSVFPPHWWSCCPTIPVPLQTGPLAGPGQRALDDRQRVTSPLHLGEDSNPSSAEDVRLEGDGISWIC</sequence>
<evidence type="ECO:0000313" key="2">
    <source>
        <dbReference type="EMBL" id="KAH3858805.1"/>
    </source>
</evidence>
<feature type="signal peptide" evidence="1">
    <location>
        <begin position="1"/>
        <end position="30"/>
    </location>
</feature>
<keyword evidence="3" id="KW-1185">Reference proteome</keyword>
<evidence type="ECO:0000313" key="3">
    <source>
        <dbReference type="Proteomes" id="UP000828390"/>
    </source>
</evidence>
<feature type="chain" id="PRO_5038953117" evidence="1">
    <location>
        <begin position="31"/>
        <end position="398"/>
    </location>
</feature>
<keyword evidence="1" id="KW-0732">Signal</keyword>
<organism evidence="2 3">
    <name type="scientific">Dreissena polymorpha</name>
    <name type="common">Zebra mussel</name>
    <name type="synonym">Mytilus polymorpha</name>
    <dbReference type="NCBI Taxonomy" id="45954"/>
    <lineage>
        <taxon>Eukaryota</taxon>
        <taxon>Metazoa</taxon>
        <taxon>Spiralia</taxon>
        <taxon>Lophotrochozoa</taxon>
        <taxon>Mollusca</taxon>
        <taxon>Bivalvia</taxon>
        <taxon>Autobranchia</taxon>
        <taxon>Heteroconchia</taxon>
        <taxon>Euheterodonta</taxon>
        <taxon>Imparidentia</taxon>
        <taxon>Neoheterodontei</taxon>
        <taxon>Myida</taxon>
        <taxon>Dreissenoidea</taxon>
        <taxon>Dreissenidae</taxon>
        <taxon>Dreissena</taxon>
    </lineage>
</organism>
<accession>A0A9D4LIR7</accession>
<reference evidence="2" key="2">
    <citation type="submission" date="2020-11" db="EMBL/GenBank/DDBJ databases">
        <authorList>
            <person name="McCartney M.A."/>
            <person name="Auch B."/>
            <person name="Kono T."/>
            <person name="Mallez S."/>
            <person name="Becker A."/>
            <person name="Gohl D.M."/>
            <person name="Silverstein K.A.T."/>
            <person name="Koren S."/>
            <person name="Bechman K.B."/>
            <person name="Herman A."/>
            <person name="Abrahante J.E."/>
            <person name="Garbe J."/>
        </authorList>
    </citation>
    <scope>NUCLEOTIDE SEQUENCE</scope>
    <source>
        <strain evidence="2">Duluth1</strain>
        <tissue evidence="2">Whole animal</tissue>
    </source>
</reference>
<dbReference type="AlphaFoldDB" id="A0A9D4LIR7"/>
<name>A0A9D4LIR7_DREPO</name>
<comment type="caution">
    <text evidence="2">The sequence shown here is derived from an EMBL/GenBank/DDBJ whole genome shotgun (WGS) entry which is preliminary data.</text>
</comment>
<proteinExistence type="predicted"/>
<evidence type="ECO:0000256" key="1">
    <source>
        <dbReference type="SAM" id="SignalP"/>
    </source>
</evidence>
<gene>
    <name evidence="2" type="ORF">DPMN_101443</name>
</gene>